<dbReference type="CDD" id="cd13121">
    <property type="entry name" value="BF2867_like_C"/>
    <property type="match status" value="1"/>
</dbReference>
<dbReference type="RefSeq" id="WP_167959639.1">
    <property type="nucleotide sequence ID" value="NZ_CP050831.1"/>
</dbReference>
<dbReference type="CDD" id="cd13120">
    <property type="entry name" value="BF2867_like_N"/>
    <property type="match status" value="1"/>
</dbReference>
<protein>
    <submittedName>
        <fullName evidence="1">Fimbrillin family protein</fullName>
    </submittedName>
</protein>
<sequence>MKRIQSILIATLTGCALSVSSCSNEDETLQTSNDKKAPLEIDVNISQTRSIIYGTNLPEECDFGIFAIKGNGNEALTYGYNNRVTYVDGNCTLNNKIYLTEDIDVPIYAYYPYREECNLHSIPIETASQTDYLYGYSANSDNQLTYVKASNPKAKILFKHGLSRITFNIKKAENNTKEYNLSSVGVSGVPTHAYLNVMDGGSILDPSEESDIAIESNITISQTNSSVDLLAIPMNMDEKTVTLKLSFGNQDEAIVTIPQTNWQSGQQYTYNVLIKEGQLQISEAVITAWNNTNQTGIEVGDNNYAGATIGDIYYSDNTYSSSSNINPYKTPIGIVFALTDEKDGDINRTLRHSEHGRIIALQDISEDRYAWSTESNDVTELYNYTATSGVETTKINAQGMIVQWDINKDQAWGDFNGQANTSKICTEAYPAAYACYTYQTEGRTAGSWYLPASGELKLLELLYNAKIIYNVSNDWFTAAGGIYWSSTERGIENAVSWDSSEPYQIPGNNKKTTLPVRAASTF</sequence>
<proteinExistence type="predicted"/>
<keyword evidence="2" id="KW-1185">Reference proteome</keyword>
<gene>
    <name evidence="1" type="ORF">BacF7301_01405</name>
</gene>
<accession>A0A6H0KKK2</accession>
<dbReference type="Proteomes" id="UP000501780">
    <property type="component" value="Chromosome"/>
</dbReference>
<organism evidence="1 2">
    <name type="scientific">Bacteroides faecium</name>
    <dbReference type="NCBI Taxonomy" id="2715212"/>
    <lineage>
        <taxon>Bacteria</taxon>
        <taxon>Pseudomonadati</taxon>
        <taxon>Bacteroidota</taxon>
        <taxon>Bacteroidia</taxon>
        <taxon>Bacteroidales</taxon>
        <taxon>Bacteroidaceae</taxon>
        <taxon>Bacteroides</taxon>
    </lineage>
</organism>
<dbReference type="KEGG" id="bfc:BacF7301_01405"/>
<evidence type="ECO:0000313" key="1">
    <source>
        <dbReference type="EMBL" id="QIU92887.1"/>
    </source>
</evidence>
<reference evidence="1 2" key="1">
    <citation type="submission" date="2020-03" db="EMBL/GenBank/DDBJ databases">
        <title>Genomic analysis of Bacteroides faecium CBA7301.</title>
        <authorList>
            <person name="Kim J."/>
            <person name="Roh S.W."/>
        </authorList>
    </citation>
    <scope>NUCLEOTIDE SEQUENCE [LARGE SCALE GENOMIC DNA]</scope>
    <source>
        <strain evidence="1 2">CBA7301</strain>
    </source>
</reference>
<name>A0A6H0KKK2_9BACE</name>
<dbReference type="EMBL" id="CP050831">
    <property type="protein sequence ID" value="QIU92887.1"/>
    <property type="molecule type" value="Genomic_DNA"/>
</dbReference>
<dbReference type="InterPro" id="IPR042278">
    <property type="entry name" value="Mfa-like_1_N"/>
</dbReference>
<dbReference type="InterPro" id="IPR025049">
    <property type="entry name" value="Mfa-like_1"/>
</dbReference>
<dbReference type="Gene3D" id="2.60.40.2630">
    <property type="match status" value="1"/>
</dbReference>
<evidence type="ECO:0000313" key="2">
    <source>
        <dbReference type="Proteomes" id="UP000501780"/>
    </source>
</evidence>
<dbReference type="PROSITE" id="PS51257">
    <property type="entry name" value="PROKAR_LIPOPROTEIN"/>
    <property type="match status" value="1"/>
</dbReference>
<dbReference type="Gene3D" id="2.60.40.2620">
    <property type="entry name" value="Fimbrillin-like"/>
    <property type="match status" value="1"/>
</dbReference>
<dbReference type="AlphaFoldDB" id="A0A6H0KKK2"/>
<dbReference type="Pfam" id="PF13149">
    <property type="entry name" value="Mfa_like_1"/>
    <property type="match status" value="1"/>
</dbReference>